<accession>A0A5C2RPZ3</accession>
<proteinExistence type="predicted"/>
<dbReference type="AlphaFoldDB" id="A0A5C2RPZ3"/>
<feature type="non-terminal residue" evidence="1">
    <location>
        <position position="1"/>
    </location>
</feature>
<dbReference type="PROSITE" id="PS51257">
    <property type="entry name" value="PROKAR_LIPOPROTEIN"/>
    <property type="match status" value="1"/>
</dbReference>
<evidence type="ECO:0000313" key="2">
    <source>
        <dbReference type="Proteomes" id="UP000313359"/>
    </source>
</evidence>
<dbReference type="EMBL" id="ML122351">
    <property type="protein sequence ID" value="RPD52585.1"/>
    <property type="molecule type" value="Genomic_DNA"/>
</dbReference>
<dbReference type="Proteomes" id="UP000313359">
    <property type="component" value="Unassembled WGS sequence"/>
</dbReference>
<reference evidence="1" key="1">
    <citation type="journal article" date="2018" name="Genome Biol. Evol.">
        <title>Genomics and development of Lentinus tigrinus, a white-rot wood-decaying mushroom with dimorphic fruiting bodies.</title>
        <authorList>
            <person name="Wu B."/>
            <person name="Xu Z."/>
            <person name="Knudson A."/>
            <person name="Carlson A."/>
            <person name="Chen N."/>
            <person name="Kovaka S."/>
            <person name="LaButti K."/>
            <person name="Lipzen A."/>
            <person name="Pennachio C."/>
            <person name="Riley R."/>
            <person name="Schakwitz W."/>
            <person name="Umezawa K."/>
            <person name="Ohm R.A."/>
            <person name="Grigoriev I.V."/>
            <person name="Nagy L.G."/>
            <person name="Gibbons J."/>
            <person name="Hibbett D."/>
        </authorList>
    </citation>
    <scope>NUCLEOTIDE SEQUENCE [LARGE SCALE GENOMIC DNA]</scope>
    <source>
        <strain evidence="1">ALCF2SS1-6</strain>
    </source>
</reference>
<sequence length="58" mass="6411">MRTHDPIRTGKPGSATDEYHYGLTSLSGACSTRTSSRRAGHRGIQRAVNPFISNSRFF</sequence>
<keyword evidence="2" id="KW-1185">Reference proteome</keyword>
<name>A0A5C2RPZ3_9APHY</name>
<evidence type="ECO:0000313" key="1">
    <source>
        <dbReference type="EMBL" id="RPD52585.1"/>
    </source>
</evidence>
<protein>
    <submittedName>
        <fullName evidence="1">Uncharacterized protein</fullName>
    </submittedName>
</protein>
<organism evidence="1 2">
    <name type="scientific">Lentinus tigrinus ALCF2SS1-6</name>
    <dbReference type="NCBI Taxonomy" id="1328759"/>
    <lineage>
        <taxon>Eukaryota</taxon>
        <taxon>Fungi</taxon>
        <taxon>Dikarya</taxon>
        <taxon>Basidiomycota</taxon>
        <taxon>Agaricomycotina</taxon>
        <taxon>Agaricomycetes</taxon>
        <taxon>Polyporales</taxon>
        <taxon>Polyporaceae</taxon>
        <taxon>Lentinus</taxon>
    </lineage>
</organism>
<gene>
    <name evidence="1" type="ORF">L227DRAFT_582010</name>
</gene>